<evidence type="ECO:0000256" key="3">
    <source>
        <dbReference type="ARBA" id="ARBA00022989"/>
    </source>
</evidence>
<evidence type="ECO:0000313" key="7">
    <source>
        <dbReference type="Proteomes" id="UP000182811"/>
    </source>
</evidence>
<accession>A0A1J5NIE4</accession>
<dbReference type="Proteomes" id="UP000182811">
    <property type="component" value="Unassembled WGS sequence"/>
</dbReference>
<protein>
    <submittedName>
        <fullName evidence="6">Energy-coupling factor transporter transmembrane protein EcfT</fullName>
    </submittedName>
</protein>
<proteinExistence type="predicted"/>
<name>A0A1J5NIE4_NEOTH</name>
<dbReference type="Pfam" id="PF02361">
    <property type="entry name" value="CbiQ"/>
    <property type="match status" value="1"/>
</dbReference>
<dbReference type="InterPro" id="IPR003339">
    <property type="entry name" value="ABC/ECF_trnsptr_transmembrane"/>
</dbReference>
<evidence type="ECO:0000256" key="4">
    <source>
        <dbReference type="ARBA" id="ARBA00023136"/>
    </source>
</evidence>
<dbReference type="PANTHER" id="PTHR33514:SF13">
    <property type="entry name" value="PROTEIN ABCI12, CHLOROPLASTIC"/>
    <property type="match status" value="1"/>
</dbReference>
<feature type="transmembrane region" description="Helical" evidence="5">
    <location>
        <begin position="38"/>
        <end position="55"/>
    </location>
</feature>
<feature type="transmembrane region" description="Helical" evidence="5">
    <location>
        <begin position="98"/>
        <end position="119"/>
    </location>
</feature>
<evidence type="ECO:0000313" key="6">
    <source>
        <dbReference type="EMBL" id="OIQ58326.1"/>
    </source>
</evidence>
<dbReference type="OrthoDB" id="8075495at2"/>
<dbReference type="GO" id="GO:0005886">
    <property type="term" value="C:plasma membrane"/>
    <property type="evidence" value="ECO:0007669"/>
    <property type="project" value="UniProtKB-ARBA"/>
</dbReference>
<dbReference type="CDD" id="cd16914">
    <property type="entry name" value="EcfT"/>
    <property type="match status" value="1"/>
</dbReference>
<keyword evidence="4 5" id="KW-0472">Membrane</keyword>
<keyword evidence="2 5" id="KW-0812">Transmembrane</keyword>
<comment type="subcellular location">
    <subcellularLocation>
        <location evidence="1">Membrane</location>
        <topology evidence="1">Multi-pass membrane protein</topology>
    </subcellularLocation>
</comment>
<evidence type="ECO:0000256" key="5">
    <source>
        <dbReference type="SAM" id="Phobius"/>
    </source>
</evidence>
<feature type="transmembrane region" description="Helical" evidence="5">
    <location>
        <begin position="131"/>
        <end position="151"/>
    </location>
</feature>
<organism evidence="6 7">
    <name type="scientific">Neomoorella thermoacetica</name>
    <name type="common">Clostridium thermoaceticum</name>
    <dbReference type="NCBI Taxonomy" id="1525"/>
    <lineage>
        <taxon>Bacteria</taxon>
        <taxon>Bacillati</taxon>
        <taxon>Bacillota</taxon>
        <taxon>Clostridia</taxon>
        <taxon>Neomoorellales</taxon>
        <taxon>Neomoorellaceae</taxon>
        <taxon>Neomoorella</taxon>
    </lineage>
</organism>
<gene>
    <name evidence="6" type="primary">ecfT_6</name>
    <name evidence="6" type="ORF">MOTE_21270</name>
</gene>
<reference evidence="6 7" key="1">
    <citation type="submission" date="2016-08" db="EMBL/GenBank/DDBJ databases">
        <title>Genome-based comparison of Moorella thermoacetic strains.</title>
        <authorList>
            <person name="Poehlein A."/>
            <person name="Bengelsdorf F.R."/>
            <person name="Esser C."/>
            <person name="Duerre P."/>
            <person name="Daniel R."/>
        </authorList>
    </citation>
    <scope>NUCLEOTIDE SEQUENCE [LARGE SCALE GENOMIC DNA]</scope>
    <source>
        <strain evidence="6 7">DSM 21394</strain>
    </source>
</reference>
<comment type="caution">
    <text evidence="6">The sequence shown here is derived from an EMBL/GenBank/DDBJ whole genome shotgun (WGS) entry which is preliminary data.</text>
</comment>
<dbReference type="PANTHER" id="PTHR33514">
    <property type="entry name" value="PROTEIN ABCI12, CHLOROPLASTIC"/>
    <property type="match status" value="1"/>
</dbReference>
<keyword evidence="3 5" id="KW-1133">Transmembrane helix</keyword>
<feature type="transmembrane region" description="Helical" evidence="5">
    <location>
        <begin position="67"/>
        <end position="86"/>
    </location>
</feature>
<sequence length="259" mass="28903">MNLYLYLDKDTIVHRLDPRAKILILICTFAIPLLNDHPLWVAGATLLILIYGMLARSLGNIARIKTILVLIFIFSSLMWFVFAKGTTPLFWRVTRESVMYGLATGLKIDAMIIAGLIFLSTTKNEEITQGLIKLGLPFAVAFVFSTALRLVPTFVGAGATVSQAMRSRGLDIDSGSFLERIKKYVPLLVPIFLSSIRNTDSLAMALESKGFGNSPRRTFYLQLKWQPFDTLFLVFFVVLTILNAWAKINGFTSISGLIK</sequence>
<evidence type="ECO:0000256" key="1">
    <source>
        <dbReference type="ARBA" id="ARBA00004141"/>
    </source>
</evidence>
<dbReference type="AlphaFoldDB" id="A0A1J5NIE4"/>
<evidence type="ECO:0000256" key="2">
    <source>
        <dbReference type="ARBA" id="ARBA00022692"/>
    </source>
</evidence>
<dbReference type="EMBL" id="MDDC01000017">
    <property type="protein sequence ID" value="OIQ58326.1"/>
    <property type="molecule type" value="Genomic_DNA"/>
</dbReference>
<feature type="transmembrane region" description="Helical" evidence="5">
    <location>
        <begin position="227"/>
        <end position="246"/>
    </location>
</feature>